<gene>
    <name evidence="1" type="ORF">M8744_02570</name>
</gene>
<organism evidence="1 2">
    <name type="scientific">Lutimaribacter degradans</name>
    <dbReference type="NCBI Taxonomy" id="2945989"/>
    <lineage>
        <taxon>Bacteria</taxon>
        <taxon>Pseudomonadati</taxon>
        <taxon>Pseudomonadota</taxon>
        <taxon>Alphaproteobacteria</taxon>
        <taxon>Rhodobacterales</taxon>
        <taxon>Roseobacteraceae</taxon>
        <taxon>Lutimaribacter</taxon>
    </lineage>
</organism>
<dbReference type="Proteomes" id="UP001203036">
    <property type="component" value="Unassembled WGS sequence"/>
</dbReference>
<dbReference type="EMBL" id="JAMQGO010000001">
    <property type="protein sequence ID" value="MCM2561020.1"/>
    <property type="molecule type" value="Genomic_DNA"/>
</dbReference>
<reference evidence="1" key="1">
    <citation type="submission" date="2022-06" db="EMBL/GenBank/DDBJ databases">
        <title>Lutimaribacter sp. EGI FJ00013, a novel bacterium isolated from a salt lake sediment enrichment.</title>
        <authorList>
            <person name="Gao L."/>
            <person name="Fang B.-Z."/>
            <person name="Li W.-J."/>
        </authorList>
    </citation>
    <scope>NUCLEOTIDE SEQUENCE</scope>
    <source>
        <strain evidence="1">EGI FJ00013</strain>
    </source>
</reference>
<accession>A0ACC5ZT68</accession>
<evidence type="ECO:0000313" key="1">
    <source>
        <dbReference type="EMBL" id="MCM2561020.1"/>
    </source>
</evidence>
<evidence type="ECO:0000313" key="2">
    <source>
        <dbReference type="Proteomes" id="UP001203036"/>
    </source>
</evidence>
<proteinExistence type="predicted"/>
<comment type="caution">
    <text evidence="1">The sequence shown here is derived from an EMBL/GenBank/DDBJ whole genome shotgun (WGS) entry which is preliminary data.</text>
</comment>
<keyword evidence="2" id="KW-1185">Reference proteome</keyword>
<name>A0ACC5ZT68_9RHOB</name>
<sequence length="398" mass="41859">MPAQNTATRYGSVAKTLHWLTALLILTAIPLGLIATDMAHDITSQDSAALARVATLFSVHKTIGVTVFFVAVARILWALTQARPGLLNGDRRAEAFLAAVVHWALYGALVIVPLSGWVHHAAQTGYAPIWWPLGQTLPFVPQSTAWADTAGAVHWLATKVLIGALVLHIAGALKHHLVDRDGTLRRMLPGRAEAAPSTGQPGHAAPVAAALALWLGVLGWGVAGTAADTPEASLAGGTGEWQVQDGRLSITVQQFGSAVQGQFGNWQADIAFDPDSGTGEVAVRIAIPSLTLGSVTDQALGPDYFDAETHDTARFQAEIARAANADRAYVATGTLTLKGETVPVTLPFDLDLTDGVAQMEGGLTLDRRDFGIGTQMTDPAQLGFEVEVAVALTAERAR</sequence>
<protein>
    <submittedName>
        <fullName evidence="1">Cytochrome b/b6 domain-containing protein</fullName>
    </submittedName>
</protein>